<evidence type="ECO:0000313" key="1">
    <source>
        <dbReference type="EMBL" id="VEL07094.1"/>
    </source>
</evidence>
<dbReference type="AlphaFoldDB" id="A0A3S5CGR8"/>
<dbReference type="Proteomes" id="UP000784294">
    <property type="component" value="Unassembled WGS sequence"/>
</dbReference>
<gene>
    <name evidence="1" type="ORF">PXEA_LOCUS534</name>
</gene>
<evidence type="ECO:0000313" key="2">
    <source>
        <dbReference type="Proteomes" id="UP000784294"/>
    </source>
</evidence>
<comment type="caution">
    <text evidence="1">The sequence shown here is derived from an EMBL/GenBank/DDBJ whole genome shotgun (WGS) entry which is preliminary data.</text>
</comment>
<accession>A0A3S5CGR8</accession>
<organism evidence="1 2">
    <name type="scientific">Protopolystoma xenopodis</name>
    <dbReference type="NCBI Taxonomy" id="117903"/>
    <lineage>
        <taxon>Eukaryota</taxon>
        <taxon>Metazoa</taxon>
        <taxon>Spiralia</taxon>
        <taxon>Lophotrochozoa</taxon>
        <taxon>Platyhelminthes</taxon>
        <taxon>Monogenea</taxon>
        <taxon>Polyopisthocotylea</taxon>
        <taxon>Polystomatidea</taxon>
        <taxon>Polystomatidae</taxon>
        <taxon>Protopolystoma</taxon>
    </lineage>
</organism>
<protein>
    <submittedName>
        <fullName evidence="1">Uncharacterized protein</fullName>
    </submittedName>
</protein>
<reference evidence="1" key="1">
    <citation type="submission" date="2018-11" db="EMBL/GenBank/DDBJ databases">
        <authorList>
            <consortium name="Pathogen Informatics"/>
        </authorList>
    </citation>
    <scope>NUCLEOTIDE SEQUENCE</scope>
</reference>
<proteinExistence type="predicted"/>
<dbReference type="EMBL" id="CAAALY010000995">
    <property type="protein sequence ID" value="VEL07094.1"/>
    <property type="molecule type" value="Genomic_DNA"/>
</dbReference>
<name>A0A3S5CGR8_9PLAT</name>
<keyword evidence="2" id="KW-1185">Reference proteome</keyword>
<sequence length="219" mass="23774">MYGGAEVPYRPVAQLDRPCDDEEEVISIADLLAIGGLMCEVDAGEDVKKRHEGPKVGELAPFVLYLGPICPSAETADRPLLFTPPWPGTHSPCRHRVERAPSRPSRCPVAPVCPLATIETGPASVTPRCLRPHGLRQETEAKTCPSSFCYKPEAPNSLSFATFETRSRAVVVTFCAAFVDETGSTSRIHRVHILLRSRRQSGRALGEASDAADSSKRPL</sequence>